<dbReference type="AlphaFoldDB" id="A0A7V8FJA8"/>
<organism evidence="2 3">
    <name type="scientific">Stenotrophomonas maltophilia</name>
    <name type="common">Pseudomonas maltophilia</name>
    <name type="synonym">Xanthomonas maltophilia</name>
    <dbReference type="NCBI Taxonomy" id="40324"/>
    <lineage>
        <taxon>Bacteria</taxon>
        <taxon>Pseudomonadati</taxon>
        <taxon>Pseudomonadota</taxon>
        <taxon>Gammaproteobacteria</taxon>
        <taxon>Lysobacterales</taxon>
        <taxon>Lysobacteraceae</taxon>
        <taxon>Stenotrophomonas</taxon>
        <taxon>Stenotrophomonas maltophilia group</taxon>
    </lineage>
</organism>
<proteinExistence type="predicted"/>
<keyword evidence="1" id="KW-0812">Transmembrane</keyword>
<dbReference type="Proteomes" id="UP000487117">
    <property type="component" value="Unassembled WGS sequence"/>
</dbReference>
<evidence type="ECO:0000313" key="3">
    <source>
        <dbReference type="Proteomes" id="UP000487117"/>
    </source>
</evidence>
<protein>
    <recommendedName>
        <fullName evidence="4">Transmembrane protein</fullName>
    </recommendedName>
</protein>
<name>A0A7V8FJA8_STEMA</name>
<sequence>MIDTLLNGLNFVLGPLFDQNIPRYAFSRGCRQEQQAAKGKLVRWTLLYQCVALMFLVGCYVLAMLALFR</sequence>
<evidence type="ECO:0000313" key="2">
    <source>
        <dbReference type="EMBL" id="KAF1017032.1"/>
    </source>
</evidence>
<gene>
    <name evidence="2" type="ORF">GAK31_00291</name>
</gene>
<accession>A0A7V8FJA8</accession>
<keyword evidence="1" id="KW-1133">Transmembrane helix</keyword>
<keyword evidence="1" id="KW-0472">Membrane</keyword>
<evidence type="ECO:0000256" key="1">
    <source>
        <dbReference type="SAM" id="Phobius"/>
    </source>
</evidence>
<reference evidence="3" key="1">
    <citation type="journal article" date="2020" name="MBio">
        <title>Horizontal gene transfer to a defensive symbiont with a reduced genome amongst a multipartite beetle microbiome.</title>
        <authorList>
            <person name="Waterworth S.C."/>
            <person name="Florez L.V."/>
            <person name="Rees E.R."/>
            <person name="Hertweck C."/>
            <person name="Kaltenpoth M."/>
            <person name="Kwan J.C."/>
        </authorList>
    </citation>
    <scope>NUCLEOTIDE SEQUENCE [LARGE SCALE GENOMIC DNA]</scope>
</reference>
<comment type="caution">
    <text evidence="2">The sequence shown here is derived from an EMBL/GenBank/DDBJ whole genome shotgun (WGS) entry which is preliminary data.</text>
</comment>
<feature type="transmembrane region" description="Helical" evidence="1">
    <location>
        <begin position="46"/>
        <end position="68"/>
    </location>
</feature>
<dbReference type="EMBL" id="WNDS01000001">
    <property type="protein sequence ID" value="KAF1017032.1"/>
    <property type="molecule type" value="Genomic_DNA"/>
</dbReference>
<evidence type="ECO:0008006" key="4">
    <source>
        <dbReference type="Google" id="ProtNLM"/>
    </source>
</evidence>